<dbReference type="GO" id="GO:0008726">
    <property type="term" value="F:alkanesulfonate monooxygenase activity"/>
    <property type="evidence" value="ECO:0007669"/>
    <property type="project" value="TreeGrafter"/>
</dbReference>
<evidence type="ECO:0000313" key="7">
    <source>
        <dbReference type="EMBL" id="CAB4635765.1"/>
    </source>
</evidence>
<dbReference type="SUPFAM" id="SSF51679">
    <property type="entry name" value="Bacterial luciferase-like"/>
    <property type="match status" value="1"/>
</dbReference>
<dbReference type="EMBL" id="CAFBNA010000010">
    <property type="protein sequence ID" value="CAB4922660.1"/>
    <property type="molecule type" value="Genomic_DNA"/>
</dbReference>
<keyword evidence="2" id="KW-0288">FMN</keyword>
<evidence type="ECO:0000256" key="2">
    <source>
        <dbReference type="ARBA" id="ARBA00022643"/>
    </source>
</evidence>
<dbReference type="PANTHER" id="PTHR42847:SF8">
    <property type="entry name" value="CONSERVED PROTEIN"/>
    <property type="match status" value="1"/>
</dbReference>
<keyword evidence="4" id="KW-0503">Monooxygenase</keyword>
<dbReference type="Gene3D" id="3.20.20.30">
    <property type="entry name" value="Luciferase-like domain"/>
    <property type="match status" value="1"/>
</dbReference>
<dbReference type="EMBL" id="CAEZUO010000037">
    <property type="protein sequence ID" value="CAB4605602.1"/>
    <property type="molecule type" value="Genomic_DNA"/>
</dbReference>
<sequence length="325" mass="35707">MTRIGYQIPNFTYPGVGPAELFDAVAKQAAAADRSGFDTIMVMDHFYQLPMLGEPSKYMLECYATLAALAQHTTKARLAALVTGNTYRNPALLAKTITTLDIVSGGRAQLGIGAGWFELEHDSLGFEFGTFTERFEKLEEALQIILPMLRDERPTFSGKHYSVDNAINQPPPISRIPIMVGGSGEKKTLRMVAQYADSANFTCGLDEVPRKMDALAAHCERLGRDRHEITVSKMGFCVIAPTVDQAYQEAKSYMLGMGIDLDAVDEATREMILGQVWWGGSEEIEEWFVKVKDLGLDGVTVSLPANGTIPERIEQLGEVATKVFG</sequence>
<dbReference type="InterPro" id="IPR036661">
    <property type="entry name" value="Luciferase-like_sf"/>
</dbReference>
<dbReference type="PANTHER" id="PTHR42847">
    <property type="entry name" value="ALKANESULFONATE MONOOXYGENASE"/>
    <property type="match status" value="1"/>
</dbReference>
<dbReference type="InterPro" id="IPR050172">
    <property type="entry name" value="SsuD_RutA_monooxygenase"/>
</dbReference>
<evidence type="ECO:0000256" key="1">
    <source>
        <dbReference type="ARBA" id="ARBA00022630"/>
    </source>
</evidence>
<evidence type="ECO:0000259" key="5">
    <source>
        <dbReference type="Pfam" id="PF00296"/>
    </source>
</evidence>
<evidence type="ECO:0000256" key="3">
    <source>
        <dbReference type="ARBA" id="ARBA00023002"/>
    </source>
</evidence>
<accession>A0A6J6GW45</accession>
<dbReference type="GO" id="GO:0046306">
    <property type="term" value="P:alkanesulfonate catabolic process"/>
    <property type="evidence" value="ECO:0007669"/>
    <property type="project" value="TreeGrafter"/>
</dbReference>
<keyword evidence="3" id="KW-0560">Oxidoreductase</keyword>
<evidence type="ECO:0000313" key="8">
    <source>
        <dbReference type="EMBL" id="CAB4922660.1"/>
    </source>
</evidence>
<dbReference type="EMBL" id="CAEZVK010000107">
    <property type="protein sequence ID" value="CAB4635765.1"/>
    <property type="molecule type" value="Genomic_DNA"/>
</dbReference>
<gene>
    <name evidence="6" type="ORF">UFOPK1827_00940</name>
    <name evidence="7" type="ORF">UFOPK2000_01011</name>
    <name evidence="8" type="ORF">UFOPK3708_00345</name>
</gene>
<reference evidence="6" key="1">
    <citation type="submission" date="2020-05" db="EMBL/GenBank/DDBJ databases">
        <authorList>
            <person name="Chiriac C."/>
            <person name="Salcher M."/>
            <person name="Ghai R."/>
            <person name="Kavagutti S V."/>
        </authorList>
    </citation>
    <scope>NUCLEOTIDE SEQUENCE</scope>
</reference>
<protein>
    <submittedName>
        <fullName evidence="6">Unannotated protein</fullName>
    </submittedName>
</protein>
<dbReference type="InterPro" id="IPR011251">
    <property type="entry name" value="Luciferase-like_dom"/>
</dbReference>
<dbReference type="Pfam" id="PF00296">
    <property type="entry name" value="Bac_luciferase"/>
    <property type="match status" value="1"/>
</dbReference>
<proteinExistence type="predicted"/>
<organism evidence="6">
    <name type="scientific">freshwater metagenome</name>
    <dbReference type="NCBI Taxonomy" id="449393"/>
    <lineage>
        <taxon>unclassified sequences</taxon>
        <taxon>metagenomes</taxon>
        <taxon>ecological metagenomes</taxon>
    </lineage>
</organism>
<feature type="domain" description="Luciferase-like" evidence="5">
    <location>
        <begin position="4"/>
        <end position="258"/>
    </location>
</feature>
<evidence type="ECO:0000256" key="4">
    <source>
        <dbReference type="ARBA" id="ARBA00023033"/>
    </source>
</evidence>
<name>A0A6J6GW45_9ZZZZ</name>
<dbReference type="NCBIfam" id="TIGR03560">
    <property type="entry name" value="F420_Rv1855c"/>
    <property type="match status" value="1"/>
</dbReference>
<evidence type="ECO:0000313" key="6">
    <source>
        <dbReference type="EMBL" id="CAB4605602.1"/>
    </source>
</evidence>
<dbReference type="AlphaFoldDB" id="A0A6J6GW45"/>
<dbReference type="InterPro" id="IPR019952">
    <property type="entry name" value="F420_OxRdatse_Rv1855c_pred"/>
</dbReference>
<keyword evidence="1" id="KW-0285">Flavoprotein</keyword>